<evidence type="ECO:0000256" key="2">
    <source>
        <dbReference type="ARBA" id="ARBA00022618"/>
    </source>
</evidence>
<dbReference type="GO" id="GO:0005680">
    <property type="term" value="C:anaphase-promoting complex"/>
    <property type="evidence" value="ECO:0007669"/>
    <property type="project" value="InterPro"/>
</dbReference>
<dbReference type="Gene3D" id="1.25.10.10">
    <property type="entry name" value="Leucine-rich Repeat Variant"/>
    <property type="match status" value="1"/>
</dbReference>
<gene>
    <name evidence="6" type="primary">APC1_1</name>
    <name evidence="6" type="ORF">GRS66_004368</name>
</gene>
<dbReference type="Proteomes" id="UP000501346">
    <property type="component" value="Chromosome ScXIV"/>
</dbReference>
<feature type="region of interest" description="Disordered" evidence="5">
    <location>
        <begin position="1434"/>
        <end position="1478"/>
    </location>
</feature>
<feature type="compositionally biased region" description="Polar residues" evidence="5">
    <location>
        <begin position="1434"/>
        <end position="1449"/>
    </location>
</feature>
<dbReference type="GO" id="GO:0051301">
    <property type="term" value="P:cell division"/>
    <property type="evidence" value="ECO:0007669"/>
    <property type="project" value="UniProtKB-KW"/>
</dbReference>
<accession>A0A6C1DY29</accession>
<dbReference type="OrthoDB" id="26401at2759"/>
<name>A0A6C1DY29_SACPS</name>
<dbReference type="PANTHER" id="PTHR12827">
    <property type="entry name" value="MEIOTIC CHECKPOINT REGULATOR TSG24 FAMILY MEMBER"/>
    <property type="match status" value="1"/>
</dbReference>
<keyword evidence="3" id="KW-0498">Mitosis</keyword>
<dbReference type="FunFam" id="1.25.10.10:FF:000435">
    <property type="entry name" value="Ubiquitin ligase subunit"/>
    <property type="match status" value="1"/>
</dbReference>
<evidence type="ECO:0000256" key="1">
    <source>
        <dbReference type="ARBA" id="ARBA00010547"/>
    </source>
</evidence>
<dbReference type="GO" id="GO:0070979">
    <property type="term" value="P:protein K11-linked ubiquitination"/>
    <property type="evidence" value="ECO:0007669"/>
    <property type="project" value="TreeGrafter"/>
</dbReference>
<evidence type="ECO:0000313" key="7">
    <source>
        <dbReference type="Proteomes" id="UP000501346"/>
    </source>
</evidence>
<keyword evidence="4" id="KW-0131">Cell cycle</keyword>
<protein>
    <submittedName>
        <fullName evidence="6">Anaphase-promoting complex subunit 1</fullName>
    </submittedName>
</protein>
<dbReference type="GO" id="GO:0007091">
    <property type="term" value="P:metaphase/anaphase transition of mitotic cell cycle"/>
    <property type="evidence" value="ECO:0007669"/>
    <property type="project" value="TreeGrafter"/>
</dbReference>
<feature type="compositionally biased region" description="Basic and acidic residues" evidence="5">
    <location>
        <begin position="1450"/>
        <end position="1467"/>
    </location>
</feature>
<proteinExistence type="inferred from homology"/>
<evidence type="ECO:0000313" key="6">
    <source>
        <dbReference type="EMBL" id="QID81968.1"/>
    </source>
</evidence>
<sequence length="1747" mass="196155">MTSKPSTRNDYLPRETHNGEYTGDSPGWQLQVNITNKIGGINGDIWLSRDGRSVKWCIEDQYLRQFTYNQKIIKAGYIDFEKTPDCFVVVLSDIAHVYMLKNGGSTTVCFPFQIGNAFWYANGVILERETSASFMDGGYDLKPIEFDLKHKYITLTDPMAPFGLISITNTFKGGINSASGNKTDILQDFQLVLFPSDKDKCIAVFLDRNSKVLRFYYSRILSSDQSRKGELTISSTKKTGLDAAGNSQKSGGISKDLRKFSHLTRRSTSINSNSHDFNAAERVLSGNVGNASGRTDIFALPSSCSRRSLSATLDRMGNNIAPTNRATPSGFFDSSSANTATHSNITPVSQPMQQQQQEYLNQTATSSKDIVLTEISSLKLPDDIIFTSRRLSSILSKLKFLSLRFERREGLLIFHEPTHFCKIWLIDLLPDVLDSIPFKIYGNSPQNMIRLENLKLKEPSRIQAMYIHELLESCLILVSEGQNKEEYKACLYDPFVKITSPSKNISEELTKQNSLPSLQKLFPYPETSFTKLCFEAVKYITSPAFNISFIFLWQSAYSMLLSRANDVVGGLKMEHDAFSLVLSLLILPIPSSSAQEYQEYKEIYERDLFQHLKQDSEITSSVLPRIVIGLHLIREEYSLNVLCRNEHALLGQFLRFATAAMGWPDLWQSYYVPKMDSESKTFLHPREQNSTFFHPLDEPPSITKSLYSITENSSIPLCPFISFSRLVATDTQVELRITPRSFKILGLYELVHSPNFLPDYVLGILSSFKVDKDELQTYPLGILVPLQNILKILEDKLSEVRDNLELLDRADLQRCSAIINSIRSDSKEVLKRGQRDSYMLYKVPLAKNRSSLSKKPSDIYSILSEIVKSASQVPLDGSAMRMSNIQDDEDIDEGRSLKLNAGLIFSEDKRFTHVVSLLAYYRPTKTQFFTTKTEYAQILAQKKYFAKIMALRTCTNGVGWGAVAYATEKPISTQKWVIQPLNLISVFPDDTKITVKAPEDIAHDIVEWGQFHAGVSSGLRISKKATGITGSWIAFNKPKELDAYHGGLLLGLGLNGHLKNLEEWHIYNYLSPRNTHISIGLLLGMSSSMKGSMDSKLIKVISVHLVAFLPSGSSDLNIDLKLQTAGIIGMGMLYLNSRHKRMSDSIFAQLVSLLNVNDEMVADEEYRLAAGISLGLINLGAGQTKLRKWDSSLLGLGDDLPEDVYDSSDVEQNVMYEDLTTKLLEIVTSTYDVENDWIPENSQIGAVIAIMFLFLKSNNFGISNMLKVDLKEILKANINTRPELLMYREWASNMILWEFIGDDLSFIMKDVDIGVKFSELNTDLLPIYYTMAGRILAMGIRFASTGNLKIRNILLSLVDKFLPLYQYPGKQNLDFRLTISVINVLTNVIVVSLSMVMCASGDLEVLRRVKYLHEVVSGPYSDLFQEIPSSKSDVSGVTQVTSNTNTPGNSDRERVDETAASLDDERSSNGSDISDPTAYLEDKKDIDDHYGKFISTNLALGFLFLGSGQYALNTSTLESIAFLSMSVLPTYTTPHPLQELKHFWSMAVEPRCLVIKDISTGDAVNNVPIELVVEEDVEKEEVIREMSTPCLLPDFSKIKSIRVKMHGYFPLEINFTKDYSASDFFSGGTIIYIQRKSESVFENKASFRNVEDIHVALKRKAAESKNYSRLNLKNEQGNTTSSQLVESLGIQDLTMVELDTLLSAGNNTALTDSESYNLGLLCSDKNSGDILDCQLELWYKSFGPHDE</sequence>
<evidence type="ECO:0000256" key="4">
    <source>
        <dbReference type="ARBA" id="ARBA00023306"/>
    </source>
</evidence>
<feature type="region of interest" description="Disordered" evidence="5">
    <location>
        <begin position="1"/>
        <end position="24"/>
    </location>
</feature>
<dbReference type="EMBL" id="CP048995">
    <property type="protein sequence ID" value="QID81968.1"/>
    <property type="molecule type" value="Genomic_DNA"/>
</dbReference>
<evidence type="ECO:0000256" key="5">
    <source>
        <dbReference type="SAM" id="MobiDB-lite"/>
    </source>
</evidence>
<dbReference type="InterPro" id="IPR011989">
    <property type="entry name" value="ARM-like"/>
</dbReference>
<reference evidence="6 7" key="1">
    <citation type="journal article" date="2019" name="BMC Genomics">
        <title>Chromosome level assembly and comparative genome analysis confirm lager-brewing yeasts originated from a single hybridization.</title>
        <authorList>
            <person name="Salazar A.N."/>
            <person name="Gorter de Vries A.R."/>
            <person name="van den Broek M."/>
            <person name="Brouwers N."/>
            <person name="de la Torre Cortes P."/>
            <person name="Kuijpers N.G.A."/>
            <person name="Daran J.G."/>
            <person name="Abeel T."/>
        </authorList>
    </citation>
    <scope>NUCLEOTIDE SEQUENCE [LARGE SCALE GENOMIC DNA]</scope>
    <source>
        <strain evidence="6 7">CBS 1483</strain>
    </source>
</reference>
<dbReference type="PANTHER" id="PTHR12827:SF3">
    <property type="entry name" value="ANAPHASE-PROMOTING COMPLEX SUBUNIT 1"/>
    <property type="match status" value="1"/>
</dbReference>
<keyword evidence="2" id="KW-0132">Cell division</keyword>
<dbReference type="GO" id="GO:0031145">
    <property type="term" value="P:anaphase-promoting complex-dependent catabolic process"/>
    <property type="evidence" value="ECO:0007669"/>
    <property type="project" value="TreeGrafter"/>
</dbReference>
<dbReference type="InterPro" id="IPR024990">
    <property type="entry name" value="Apc1"/>
</dbReference>
<evidence type="ECO:0000256" key="3">
    <source>
        <dbReference type="ARBA" id="ARBA00022776"/>
    </source>
</evidence>
<keyword evidence="7" id="KW-1185">Reference proteome</keyword>
<organism evidence="6 7">
    <name type="scientific">Saccharomyces pastorianus</name>
    <name type="common">Lager yeast</name>
    <name type="synonym">Saccharomyces cerevisiae x Saccharomyces eubayanus</name>
    <dbReference type="NCBI Taxonomy" id="27292"/>
    <lineage>
        <taxon>Eukaryota</taxon>
        <taxon>Fungi</taxon>
        <taxon>Dikarya</taxon>
        <taxon>Ascomycota</taxon>
        <taxon>Saccharomycotina</taxon>
        <taxon>Saccharomycetes</taxon>
        <taxon>Saccharomycetales</taxon>
        <taxon>Saccharomycetaceae</taxon>
        <taxon>Saccharomyces</taxon>
    </lineage>
</organism>
<comment type="similarity">
    <text evidence="1">Belongs to the APC1 family.</text>
</comment>
<dbReference type="GO" id="GO:0060090">
    <property type="term" value="F:molecular adaptor activity"/>
    <property type="evidence" value="ECO:0007669"/>
    <property type="project" value="TreeGrafter"/>
</dbReference>